<protein>
    <submittedName>
        <fullName evidence="2">Uncharacterized protein</fullName>
    </submittedName>
</protein>
<feature type="signal peptide" evidence="1">
    <location>
        <begin position="1"/>
        <end position="30"/>
    </location>
</feature>
<name>A0A0E9V848_ANGAN</name>
<evidence type="ECO:0000313" key="2">
    <source>
        <dbReference type="EMBL" id="JAH74191.1"/>
    </source>
</evidence>
<reference evidence="2" key="2">
    <citation type="journal article" date="2015" name="Fish Shellfish Immunol.">
        <title>Early steps in the European eel (Anguilla anguilla)-Vibrio vulnificus interaction in the gills: Role of the RtxA13 toxin.</title>
        <authorList>
            <person name="Callol A."/>
            <person name="Pajuelo D."/>
            <person name="Ebbesson L."/>
            <person name="Teles M."/>
            <person name="MacKenzie S."/>
            <person name="Amaro C."/>
        </authorList>
    </citation>
    <scope>NUCLEOTIDE SEQUENCE</scope>
</reference>
<feature type="chain" id="PRO_5002434299" evidence="1">
    <location>
        <begin position="31"/>
        <end position="43"/>
    </location>
</feature>
<organism evidence="2">
    <name type="scientific">Anguilla anguilla</name>
    <name type="common">European freshwater eel</name>
    <name type="synonym">Muraena anguilla</name>
    <dbReference type="NCBI Taxonomy" id="7936"/>
    <lineage>
        <taxon>Eukaryota</taxon>
        <taxon>Metazoa</taxon>
        <taxon>Chordata</taxon>
        <taxon>Craniata</taxon>
        <taxon>Vertebrata</taxon>
        <taxon>Euteleostomi</taxon>
        <taxon>Actinopterygii</taxon>
        <taxon>Neopterygii</taxon>
        <taxon>Teleostei</taxon>
        <taxon>Anguilliformes</taxon>
        <taxon>Anguillidae</taxon>
        <taxon>Anguilla</taxon>
    </lineage>
</organism>
<proteinExistence type="predicted"/>
<reference evidence="2" key="1">
    <citation type="submission" date="2014-11" db="EMBL/GenBank/DDBJ databases">
        <authorList>
            <person name="Amaro Gonzalez C."/>
        </authorList>
    </citation>
    <scope>NUCLEOTIDE SEQUENCE</scope>
</reference>
<dbReference type="AlphaFoldDB" id="A0A0E9V848"/>
<accession>A0A0E9V848</accession>
<dbReference type="EMBL" id="GBXM01034386">
    <property type="protein sequence ID" value="JAH74191.1"/>
    <property type="molecule type" value="Transcribed_RNA"/>
</dbReference>
<keyword evidence="1" id="KW-0732">Signal</keyword>
<sequence length="43" mass="5184">MVCRQKHVHSVLLSFLHLFILDCLRSQTCADWTLYFSFLVLLW</sequence>
<evidence type="ECO:0000256" key="1">
    <source>
        <dbReference type="SAM" id="SignalP"/>
    </source>
</evidence>